<dbReference type="InterPro" id="IPR036179">
    <property type="entry name" value="Ig-like_dom_sf"/>
</dbReference>
<dbReference type="PROSITE" id="PS50835">
    <property type="entry name" value="IG_LIKE"/>
    <property type="match status" value="1"/>
</dbReference>
<dbReference type="InterPro" id="IPR050199">
    <property type="entry name" value="IgHV"/>
</dbReference>
<keyword evidence="3" id="KW-1280">Immunoglobulin</keyword>
<evidence type="ECO:0000256" key="1">
    <source>
        <dbReference type="ARBA" id="ARBA00022859"/>
    </source>
</evidence>
<reference evidence="5" key="2">
    <citation type="submission" date="2025-09" db="UniProtKB">
        <authorList>
            <consortium name="Ensembl"/>
        </authorList>
    </citation>
    <scope>IDENTIFICATION</scope>
</reference>
<feature type="domain" description="Ig-like" evidence="4">
    <location>
        <begin position="22"/>
        <end position="103"/>
    </location>
</feature>
<dbReference type="AlphaFoldDB" id="A0A669QR14"/>
<dbReference type="GO" id="GO:0002250">
    <property type="term" value="P:adaptive immune response"/>
    <property type="evidence" value="ECO:0007669"/>
    <property type="project" value="UniProtKB-KW"/>
</dbReference>
<name>A0A669QR14_PHACC</name>
<keyword evidence="6" id="KW-1185">Reference proteome</keyword>
<dbReference type="OMA" id="ATYGCAR"/>
<organism evidence="5 6">
    <name type="scientific">Phasianus colchicus</name>
    <name type="common">Common pheasant</name>
    <dbReference type="NCBI Taxonomy" id="9054"/>
    <lineage>
        <taxon>Eukaryota</taxon>
        <taxon>Metazoa</taxon>
        <taxon>Chordata</taxon>
        <taxon>Craniata</taxon>
        <taxon>Vertebrata</taxon>
        <taxon>Euteleostomi</taxon>
        <taxon>Archelosauria</taxon>
        <taxon>Archosauria</taxon>
        <taxon>Dinosauria</taxon>
        <taxon>Saurischia</taxon>
        <taxon>Theropoda</taxon>
        <taxon>Coelurosauria</taxon>
        <taxon>Aves</taxon>
        <taxon>Neognathae</taxon>
        <taxon>Galloanserae</taxon>
        <taxon>Galliformes</taxon>
        <taxon>Phasianidae</taxon>
        <taxon>Phasianinae</taxon>
        <taxon>Phasianus</taxon>
    </lineage>
</organism>
<dbReference type="Gene3D" id="2.60.40.10">
    <property type="entry name" value="Immunoglobulins"/>
    <property type="match status" value="1"/>
</dbReference>
<dbReference type="InterPro" id="IPR013783">
    <property type="entry name" value="Ig-like_fold"/>
</dbReference>
<dbReference type="GO" id="GO:0005576">
    <property type="term" value="C:extracellular region"/>
    <property type="evidence" value="ECO:0007669"/>
    <property type="project" value="UniProtKB-ARBA"/>
</dbReference>
<dbReference type="InterPro" id="IPR013106">
    <property type="entry name" value="Ig_V-set"/>
</dbReference>
<sequence length="131" mass="13711">DRDLIESGGGWFCAMRSLQTPGGGLSLVCKASGFTFSSLDMLWVRQAPGKGLVFVAKINKDGSSTAYGTAVQGCATILRDKRQSTVRLQLNNLRAEDTATYGCARGAGWGGGCCSAHDIDVVFSGVTLSPD</sequence>
<dbReference type="Proteomes" id="UP000472261">
    <property type="component" value="Unplaced"/>
</dbReference>
<accession>A0A669QR14</accession>
<reference evidence="5" key="1">
    <citation type="submission" date="2025-08" db="UniProtKB">
        <authorList>
            <consortium name="Ensembl"/>
        </authorList>
    </citation>
    <scope>IDENTIFICATION</scope>
</reference>
<evidence type="ECO:0000256" key="3">
    <source>
        <dbReference type="ARBA" id="ARBA00043265"/>
    </source>
</evidence>
<protein>
    <recommendedName>
        <fullName evidence="4">Ig-like domain-containing protein</fullName>
    </recommendedName>
</protein>
<dbReference type="Ensembl" id="ENSPCLT00000021872.1">
    <property type="protein sequence ID" value="ENSPCLP00000016561.1"/>
    <property type="gene ID" value="ENSPCLG00000013545.1"/>
</dbReference>
<keyword evidence="1" id="KW-0391">Immunity</keyword>
<evidence type="ECO:0000256" key="2">
    <source>
        <dbReference type="ARBA" id="ARBA00023130"/>
    </source>
</evidence>
<dbReference type="InterPro" id="IPR007110">
    <property type="entry name" value="Ig-like_dom"/>
</dbReference>
<dbReference type="FunFam" id="2.60.40.10:FF:002198">
    <property type="entry name" value="Immunoglobulin heavy variable 5-2"/>
    <property type="match status" value="1"/>
</dbReference>
<evidence type="ECO:0000313" key="5">
    <source>
        <dbReference type="Ensembl" id="ENSPCLP00000016561.1"/>
    </source>
</evidence>
<evidence type="ECO:0000259" key="4">
    <source>
        <dbReference type="PROSITE" id="PS50835"/>
    </source>
</evidence>
<dbReference type="SMART" id="SM00406">
    <property type="entry name" value="IGv"/>
    <property type="match status" value="1"/>
</dbReference>
<dbReference type="PANTHER" id="PTHR23266">
    <property type="entry name" value="IMMUNOGLOBULIN HEAVY CHAIN"/>
    <property type="match status" value="1"/>
</dbReference>
<proteinExistence type="predicted"/>
<dbReference type="Pfam" id="PF07686">
    <property type="entry name" value="V-set"/>
    <property type="match status" value="1"/>
</dbReference>
<dbReference type="GO" id="GO:0019814">
    <property type="term" value="C:immunoglobulin complex"/>
    <property type="evidence" value="ECO:0007669"/>
    <property type="project" value="UniProtKB-KW"/>
</dbReference>
<keyword evidence="2" id="KW-1064">Adaptive immunity</keyword>
<evidence type="ECO:0000313" key="6">
    <source>
        <dbReference type="Proteomes" id="UP000472261"/>
    </source>
</evidence>
<dbReference type="SUPFAM" id="SSF48726">
    <property type="entry name" value="Immunoglobulin"/>
    <property type="match status" value="1"/>
</dbReference>